<protein>
    <submittedName>
        <fullName evidence="1">Uncharacterized protein</fullName>
    </submittedName>
</protein>
<name>A0A2A4JB42_HELVI</name>
<organism evidence="1">
    <name type="scientific">Heliothis virescens</name>
    <name type="common">Tobacco budworm moth</name>
    <dbReference type="NCBI Taxonomy" id="7102"/>
    <lineage>
        <taxon>Eukaryota</taxon>
        <taxon>Metazoa</taxon>
        <taxon>Ecdysozoa</taxon>
        <taxon>Arthropoda</taxon>
        <taxon>Hexapoda</taxon>
        <taxon>Insecta</taxon>
        <taxon>Pterygota</taxon>
        <taxon>Neoptera</taxon>
        <taxon>Endopterygota</taxon>
        <taxon>Lepidoptera</taxon>
        <taxon>Glossata</taxon>
        <taxon>Ditrysia</taxon>
        <taxon>Noctuoidea</taxon>
        <taxon>Noctuidae</taxon>
        <taxon>Heliothinae</taxon>
        <taxon>Heliothis</taxon>
    </lineage>
</organism>
<sequence length="441" mass="51552">MSDDDDYGFKGLYENGRWLWDERQKRIVFLSNLRPKVDEFDLYYTQPSGVMEFREDVDLIEQMRYRRYFQRKLEPGQADVVRLQDIKDLVIYTAPVNFLSAKLINMLHTPTAERFLRALILYCGYSIQTEDDMRERALELETKLRTPDSDSLEDEFRDNLADLRILVAKEYMTILTGAGDMKPFHHMGPLKKRRSLIEKDARSFETFIRMCVQIVYLSLGRRYYNQIELETHRLLKSEAFNAVGHKSQASKASAEVQRSGHIQDVLLGKCLRHVRQLKIHSPLMNEVFCARQVDYRLLGLGLVKYPDLTPRLRYLRLAIANPEEDMAMEDVIIGIIGMPRTRFDTMLRILPTLAPDSRSKTTVKSRQSFASAKSITTKKSMCMRTYPDIIIPPKESTEVSAPKGFSDEPDDISNPVNEVQRRLWQNRFKMMMNLLTQRRKR</sequence>
<dbReference type="Pfam" id="PF14895">
    <property type="entry name" value="PPPI_inhib"/>
    <property type="match status" value="1"/>
</dbReference>
<dbReference type="PANTHER" id="PTHR21055:SF3">
    <property type="entry name" value="PROTEIN PHOSPHATASE 1 REGULATORY SUBUNIT 36"/>
    <property type="match status" value="1"/>
</dbReference>
<reference evidence="1" key="1">
    <citation type="submission" date="2017-09" db="EMBL/GenBank/DDBJ databases">
        <title>Contemporary evolution of a Lepidopteran species, Heliothis virescens, in response to modern agricultural practices.</title>
        <authorList>
            <person name="Fritz M.L."/>
            <person name="Deyonke A.M."/>
            <person name="Papanicolaou A."/>
            <person name="Micinski S."/>
            <person name="Westbrook J."/>
            <person name="Gould F."/>
        </authorList>
    </citation>
    <scope>NUCLEOTIDE SEQUENCE [LARGE SCALE GENOMIC DNA]</scope>
    <source>
        <strain evidence="1">HvINT-</strain>
        <tissue evidence="1">Whole body</tissue>
    </source>
</reference>
<dbReference type="InterPro" id="IPR026142">
    <property type="entry name" value="Pro_pase_1_reg_su_36"/>
</dbReference>
<dbReference type="GO" id="GO:0019902">
    <property type="term" value="F:phosphatase binding"/>
    <property type="evidence" value="ECO:0007669"/>
    <property type="project" value="InterPro"/>
</dbReference>
<accession>A0A2A4JB42</accession>
<proteinExistence type="predicted"/>
<dbReference type="PANTHER" id="PTHR21055">
    <property type="entry name" value="PROTEIN PHOSPHATASE 1 REGULATORY SUBUNIT 36"/>
    <property type="match status" value="1"/>
</dbReference>
<dbReference type="EMBL" id="NWSH01002262">
    <property type="protein sequence ID" value="PCG68764.1"/>
    <property type="molecule type" value="Genomic_DNA"/>
</dbReference>
<evidence type="ECO:0000313" key="1">
    <source>
        <dbReference type="EMBL" id="PCG68764.1"/>
    </source>
</evidence>
<comment type="caution">
    <text evidence="1">The sequence shown here is derived from an EMBL/GenBank/DDBJ whole genome shotgun (WGS) entry which is preliminary data.</text>
</comment>
<dbReference type="AlphaFoldDB" id="A0A2A4JB42"/>
<gene>
    <name evidence="1" type="ORF">B5V51_4900</name>
</gene>